<evidence type="ECO:0000256" key="10">
    <source>
        <dbReference type="ARBA" id="ARBA00023317"/>
    </source>
</evidence>
<dbReference type="SUPFAM" id="SSF53335">
    <property type="entry name" value="S-adenosyl-L-methionine-dependent methyltransferases"/>
    <property type="match status" value="1"/>
</dbReference>
<evidence type="ECO:0000256" key="13">
    <source>
        <dbReference type="SAM" id="Phobius"/>
    </source>
</evidence>
<comment type="caution">
    <text evidence="15">The sequence shown here is derived from an EMBL/GenBank/DDBJ whole genome shotgun (WGS) entry which is preliminary data.</text>
</comment>
<comment type="cofactor">
    <cofactor evidence="1">
        <name>pyruvate</name>
        <dbReference type="ChEBI" id="CHEBI:15361"/>
    </cofactor>
</comment>
<keyword evidence="9" id="KW-0704">Schiff base</keyword>
<feature type="domain" description="PABS" evidence="14">
    <location>
        <begin position="287"/>
        <end position="563"/>
    </location>
</feature>
<keyword evidence="10" id="KW-0670">Pyruvate</keyword>
<dbReference type="PROSITE" id="PS01330">
    <property type="entry name" value="PABS_1"/>
    <property type="match status" value="1"/>
</dbReference>
<keyword evidence="13" id="KW-0472">Membrane</keyword>
<gene>
    <name evidence="15" type="ORF">ACHAW5_002124</name>
</gene>
<keyword evidence="3 11" id="KW-0808">Transferase</keyword>
<dbReference type="SUPFAM" id="SSF56276">
    <property type="entry name" value="S-adenosylmethionine decarboxylase"/>
    <property type="match status" value="1"/>
</dbReference>
<feature type="compositionally biased region" description="Low complexity" evidence="12">
    <location>
        <begin position="1"/>
        <end position="16"/>
    </location>
</feature>
<feature type="active site" description="Proton acceptor" evidence="11">
    <location>
        <position position="469"/>
    </location>
</feature>
<dbReference type="InterPro" id="IPR003826">
    <property type="entry name" value="AdoMetDC_fam_prok"/>
</dbReference>
<keyword evidence="13" id="KW-1133">Transmembrane helix</keyword>
<dbReference type="InterPro" id="IPR029063">
    <property type="entry name" value="SAM-dependent_MTases_sf"/>
</dbReference>
<reference evidence="15 16" key="1">
    <citation type="submission" date="2024-10" db="EMBL/GenBank/DDBJ databases">
        <title>Updated reference genomes for cyclostephanoid diatoms.</title>
        <authorList>
            <person name="Roberts W.R."/>
            <person name="Alverson A.J."/>
        </authorList>
    </citation>
    <scope>NUCLEOTIDE SEQUENCE [LARGE SCALE GENOMIC DNA]</scope>
    <source>
        <strain evidence="15 16">AJA276-08</strain>
    </source>
</reference>
<dbReference type="GO" id="GO:0016740">
    <property type="term" value="F:transferase activity"/>
    <property type="evidence" value="ECO:0007669"/>
    <property type="project" value="UniProtKB-UniRule"/>
</dbReference>
<evidence type="ECO:0000256" key="7">
    <source>
        <dbReference type="ARBA" id="ARBA00023145"/>
    </source>
</evidence>
<dbReference type="PROSITE" id="PS51006">
    <property type="entry name" value="PABS_2"/>
    <property type="match status" value="1"/>
</dbReference>
<accession>A0ABD3P5L9</accession>
<evidence type="ECO:0000313" key="15">
    <source>
        <dbReference type="EMBL" id="KAL3783079.1"/>
    </source>
</evidence>
<dbReference type="PANTHER" id="PTHR11558:SF11">
    <property type="entry name" value="SPERMIDINE SYNTHASE"/>
    <property type="match status" value="1"/>
</dbReference>
<keyword evidence="16" id="KW-1185">Reference proteome</keyword>
<dbReference type="AlphaFoldDB" id="A0ABD3P5L9"/>
<feature type="transmembrane region" description="Helical" evidence="13">
    <location>
        <begin position="37"/>
        <end position="68"/>
    </location>
</feature>
<proteinExistence type="inferred from homology"/>
<evidence type="ECO:0000256" key="9">
    <source>
        <dbReference type="ARBA" id="ARBA00023270"/>
    </source>
</evidence>
<evidence type="ECO:0000256" key="11">
    <source>
        <dbReference type="PROSITE-ProRule" id="PRU00354"/>
    </source>
</evidence>
<dbReference type="InterPro" id="IPR001045">
    <property type="entry name" value="Spermi_synthase"/>
</dbReference>
<feature type="region of interest" description="Disordered" evidence="12">
    <location>
        <begin position="1"/>
        <end position="30"/>
    </location>
</feature>
<sequence>MSGGAREAAVANAEVATPSKKKGKKNGEKNGKQNPKYITFGFGLIAGGIVFVVSIFSLGCIFRIVMLYKAGLTTLNRRDGITAHIYPANHLPEPADFISVNSGPFATYTSKTFDIKESTSLTSQLSLIGGDVKGAIIKAISDKDSAEAHLPAGYHLLLDMKGVDPAFLNSEKRLVAAMVDLVNESKLTLPSYHCHSRVPMGVSCVGVHMKRHVAFHTSPKEGVITIDLFTSGDSPLITVLPSVRKLFGIPCSQTEEPTLLWLYKVRGFRKEFATANDSFRDPYDSDIVQFVLGLNPSSYQVKNLVVSSHTSFQAFDAYDLMHKSKSESELYPTDRVLFPDGVIQSSLYGDAPYHESIVHPAMITHPNPKRVAIIGGGKGATLREVLKHSTVKEAVMIEIDESVVQLSKEHLPQWQDCSIIAHHKKASEWCFNDTRVNARFEDAMAYFLSNFGHENNEQQEEPFDIIIMDALDPNDDIEFAAKLYTNKDLIQSLYHGLTLVGILVVQVGESPFGHGSPADETGPFANRAVMKETLEEVGFKSIHPYEEAHCGFAAPWSMLVAFKNIRTNDNWYRNAPEVELQLQKRILPSKSGKSPLRYFDGPSMRSYLSLPIAFETVYCRQVDPPKDCNRAVILKQIVLESPSRQYLMKLRRRTILLQNGTAGMTTI</sequence>
<keyword evidence="6 11" id="KW-0620">Polyamine biosynthesis</keyword>
<dbReference type="GO" id="GO:0006596">
    <property type="term" value="P:polyamine biosynthetic process"/>
    <property type="evidence" value="ECO:0007669"/>
    <property type="project" value="UniProtKB-UniRule"/>
</dbReference>
<keyword evidence="5" id="KW-0068">Autocatalytic cleavage</keyword>
<dbReference type="Proteomes" id="UP001530315">
    <property type="component" value="Unassembled WGS sequence"/>
</dbReference>
<evidence type="ECO:0000256" key="4">
    <source>
        <dbReference type="ARBA" id="ARBA00022793"/>
    </source>
</evidence>
<dbReference type="HAMAP" id="MF_00198">
    <property type="entry name" value="Spermidine_synth"/>
    <property type="match status" value="1"/>
</dbReference>
<protein>
    <recommendedName>
        <fullName evidence="14">PABS domain-containing protein</fullName>
    </recommendedName>
</protein>
<evidence type="ECO:0000313" key="16">
    <source>
        <dbReference type="Proteomes" id="UP001530315"/>
    </source>
</evidence>
<keyword evidence="7" id="KW-0865">Zymogen</keyword>
<dbReference type="InterPro" id="IPR030374">
    <property type="entry name" value="PABS"/>
</dbReference>
<name>A0ABD3P5L9_9STRA</name>
<keyword evidence="4" id="KW-0210">Decarboxylase</keyword>
<keyword evidence="13" id="KW-0812">Transmembrane</keyword>
<evidence type="ECO:0000256" key="1">
    <source>
        <dbReference type="ARBA" id="ARBA00001928"/>
    </source>
</evidence>
<evidence type="ECO:0000259" key="14">
    <source>
        <dbReference type="PROSITE" id="PS51006"/>
    </source>
</evidence>
<keyword evidence="8" id="KW-0456">Lyase</keyword>
<dbReference type="Pfam" id="PF01564">
    <property type="entry name" value="Spermine_synth"/>
    <property type="match status" value="1"/>
</dbReference>
<dbReference type="Pfam" id="PF02675">
    <property type="entry name" value="AdoMet_dc"/>
    <property type="match status" value="1"/>
</dbReference>
<dbReference type="InterPro" id="IPR030373">
    <property type="entry name" value="PABS_CS"/>
</dbReference>
<dbReference type="InterPro" id="IPR016067">
    <property type="entry name" value="S-AdoMet_deCO2ase_core"/>
</dbReference>
<evidence type="ECO:0000256" key="6">
    <source>
        <dbReference type="ARBA" id="ARBA00023115"/>
    </source>
</evidence>
<dbReference type="GO" id="GO:0016831">
    <property type="term" value="F:carboxy-lyase activity"/>
    <property type="evidence" value="ECO:0007669"/>
    <property type="project" value="UniProtKB-KW"/>
</dbReference>
<evidence type="ECO:0000256" key="12">
    <source>
        <dbReference type="SAM" id="MobiDB-lite"/>
    </source>
</evidence>
<organism evidence="15 16">
    <name type="scientific">Stephanodiscus triporus</name>
    <dbReference type="NCBI Taxonomy" id="2934178"/>
    <lineage>
        <taxon>Eukaryota</taxon>
        <taxon>Sar</taxon>
        <taxon>Stramenopiles</taxon>
        <taxon>Ochrophyta</taxon>
        <taxon>Bacillariophyta</taxon>
        <taxon>Coscinodiscophyceae</taxon>
        <taxon>Thalassiosirophycidae</taxon>
        <taxon>Stephanodiscales</taxon>
        <taxon>Stephanodiscaceae</taxon>
        <taxon>Stephanodiscus</taxon>
    </lineage>
</organism>
<dbReference type="Gene3D" id="3.60.90.10">
    <property type="entry name" value="S-adenosylmethionine decarboxylase"/>
    <property type="match status" value="1"/>
</dbReference>
<evidence type="ECO:0000256" key="5">
    <source>
        <dbReference type="ARBA" id="ARBA00022813"/>
    </source>
</evidence>
<evidence type="ECO:0000256" key="3">
    <source>
        <dbReference type="ARBA" id="ARBA00022679"/>
    </source>
</evidence>
<evidence type="ECO:0000256" key="8">
    <source>
        <dbReference type="ARBA" id="ARBA00023239"/>
    </source>
</evidence>
<dbReference type="Gene3D" id="3.40.50.150">
    <property type="entry name" value="Vaccinia Virus protein VP39"/>
    <property type="match status" value="1"/>
</dbReference>
<dbReference type="EMBL" id="JALLAZ020000988">
    <property type="protein sequence ID" value="KAL3783079.1"/>
    <property type="molecule type" value="Genomic_DNA"/>
</dbReference>
<comment type="similarity">
    <text evidence="2">Belongs to the spermidine/spermine synthase family.</text>
</comment>
<evidence type="ECO:0000256" key="2">
    <source>
        <dbReference type="ARBA" id="ARBA00007867"/>
    </source>
</evidence>
<dbReference type="PANTHER" id="PTHR11558">
    <property type="entry name" value="SPERMIDINE/SPERMINE SYNTHASE"/>
    <property type="match status" value="1"/>
</dbReference>